<feature type="region of interest" description="Disordered" evidence="2">
    <location>
        <begin position="540"/>
        <end position="601"/>
    </location>
</feature>
<protein>
    <recommendedName>
        <fullName evidence="3">DNA replication regulator Sld3 C-terminal domain-containing protein</fullName>
    </recommendedName>
</protein>
<gene>
    <name evidence="4" type="ORF">Z518_05491</name>
</gene>
<evidence type="ECO:0000256" key="2">
    <source>
        <dbReference type="SAM" id="MobiDB-lite"/>
    </source>
</evidence>
<dbReference type="VEuPathDB" id="FungiDB:Z518_05491"/>
<dbReference type="EMBL" id="KN847478">
    <property type="protein sequence ID" value="KIX04621.1"/>
    <property type="molecule type" value="Genomic_DNA"/>
</dbReference>
<keyword evidence="1" id="KW-0175">Coiled coil</keyword>
<dbReference type="Pfam" id="PF08639">
    <property type="entry name" value="Sld3_STD"/>
    <property type="match status" value="1"/>
</dbReference>
<feature type="compositionally biased region" description="Polar residues" evidence="2">
    <location>
        <begin position="772"/>
        <end position="787"/>
    </location>
</feature>
<feature type="region of interest" description="Disordered" evidence="2">
    <location>
        <begin position="158"/>
        <end position="190"/>
    </location>
</feature>
<reference evidence="4 5" key="1">
    <citation type="submission" date="2015-01" db="EMBL/GenBank/DDBJ databases">
        <title>The Genome Sequence of Rhinocladiella mackenzie CBS 650.93.</title>
        <authorList>
            <consortium name="The Broad Institute Genomics Platform"/>
            <person name="Cuomo C."/>
            <person name="de Hoog S."/>
            <person name="Gorbushina A."/>
            <person name="Stielow B."/>
            <person name="Teixiera M."/>
            <person name="Abouelleil A."/>
            <person name="Chapman S.B."/>
            <person name="Priest M."/>
            <person name="Young S.K."/>
            <person name="Wortman J."/>
            <person name="Nusbaum C."/>
            <person name="Birren B."/>
        </authorList>
    </citation>
    <scope>NUCLEOTIDE SEQUENCE [LARGE SCALE GENOMIC DNA]</scope>
    <source>
        <strain evidence="4 5">CBS 650.93</strain>
    </source>
</reference>
<feature type="compositionally biased region" description="Polar residues" evidence="2">
    <location>
        <begin position="729"/>
        <end position="745"/>
    </location>
</feature>
<feature type="compositionally biased region" description="Basic and acidic residues" evidence="2">
    <location>
        <begin position="583"/>
        <end position="595"/>
    </location>
</feature>
<dbReference type="PANTHER" id="PTHR28067:SF1">
    <property type="entry name" value="DNA REPLICATION REGULATOR SLD3"/>
    <property type="match status" value="1"/>
</dbReference>
<dbReference type="Gene3D" id="1.20.58.2130">
    <property type="match status" value="1"/>
</dbReference>
<evidence type="ECO:0000259" key="3">
    <source>
        <dbReference type="Pfam" id="PF08639"/>
    </source>
</evidence>
<feature type="compositionally biased region" description="Polar residues" evidence="2">
    <location>
        <begin position="168"/>
        <end position="177"/>
    </location>
</feature>
<feature type="region of interest" description="Disordered" evidence="2">
    <location>
        <begin position="21"/>
        <end position="42"/>
    </location>
</feature>
<evidence type="ECO:0000313" key="4">
    <source>
        <dbReference type="EMBL" id="KIX04621.1"/>
    </source>
</evidence>
<feature type="compositionally biased region" description="Polar residues" evidence="2">
    <location>
        <begin position="230"/>
        <end position="239"/>
    </location>
</feature>
<dbReference type="Proteomes" id="UP000053617">
    <property type="component" value="Unassembled WGS sequence"/>
</dbReference>
<dbReference type="RefSeq" id="XP_013271757.1">
    <property type="nucleotide sequence ID" value="XM_013416303.1"/>
</dbReference>
<feature type="compositionally biased region" description="Low complexity" evidence="2">
    <location>
        <begin position="749"/>
        <end position="764"/>
    </location>
</feature>
<dbReference type="GeneID" id="25293562"/>
<proteinExistence type="predicted"/>
<organism evidence="4 5">
    <name type="scientific">Rhinocladiella mackenziei CBS 650.93</name>
    <dbReference type="NCBI Taxonomy" id="1442369"/>
    <lineage>
        <taxon>Eukaryota</taxon>
        <taxon>Fungi</taxon>
        <taxon>Dikarya</taxon>
        <taxon>Ascomycota</taxon>
        <taxon>Pezizomycotina</taxon>
        <taxon>Eurotiomycetes</taxon>
        <taxon>Chaetothyriomycetidae</taxon>
        <taxon>Chaetothyriales</taxon>
        <taxon>Herpotrichiellaceae</taxon>
        <taxon>Rhinocladiella</taxon>
    </lineage>
</organism>
<dbReference type="InterPro" id="IPR042511">
    <property type="entry name" value="Sld3"/>
</dbReference>
<feature type="compositionally biased region" description="Low complexity" evidence="2">
    <location>
        <begin position="556"/>
        <end position="576"/>
    </location>
</feature>
<evidence type="ECO:0000256" key="1">
    <source>
        <dbReference type="SAM" id="Coils"/>
    </source>
</evidence>
<feature type="coiled-coil region" evidence="1">
    <location>
        <begin position="653"/>
        <end position="680"/>
    </location>
</feature>
<dbReference type="GO" id="GO:0031261">
    <property type="term" value="C:DNA replication preinitiation complex"/>
    <property type="evidence" value="ECO:0007669"/>
    <property type="project" value="TreeGrafter"/>
</dbReference>
<dbReference type="InterPro" id="IPR013948">
    <property type="entry name" value="DNA_replication_reg_Sld3_C"/>
</dbReference>
<dbReference type="GO" id="GO:0006270">
    <property type="term" value="P:DNA replication initiation"/>
    <property type="evidence" value="ECO:0007669"/>
    <property type="project" value="InterPro"/>
</dbReference>
<feature type="region of interest" description="Disordered" evidence="2">
    <location>
        <begin position="202"/>
        <end position="263"/>
    </location>
</feature>
<dbReference type="AlphaFoldDB" id="A0A0D2INB8"/>
<dbReference type="OrthoDB" id="15567at2759"/>
<dbReference type="PANTHER" id="PTHR28067">
    <property type="entry name" value="DNA REPLICATION REGULATOR SLD3"/>
    <property type="match status" value="1"/>
</dbReference>
<sequence>MQSLSPLEREALAPAISHSLNHCTSTSTSSTKRKSDEFEADEPQSENITAVFLSGNLHVITFASVTLVARACLPLAWLDASNSFPDPIFKANILSVQEWEQRILVVRKTPNGGLYAIERVGSDTYIACALHNWVSEEWCKDAAVGKVSEAKIEKLLKGEDGIPRGRSRMTSPSSFNAVPNPPKPPRPTNQRGALARLSILNPTDSTSHETNSERPASAGTAVQPALAPSVTESLPTTPAGQPDPFDNTVSMDEIPPPAQPMQETPAVAMENPCAPDRLRTQYFEHLYTSKTSLAFYTKGPLSRARAQIRAAECPPRSISQLSEFYEQSILPIKKFDLKYKESLPKVIKELPVEQDFADAMKKKTRKKKMKLGKDCLWPEEEEFIAKWWRSRDLKSSVSPTDLTEEMRKELTDLRMREAQMQTLLILEVILLERAGARISGQPISTDPEVKVESVEGDSATILAGTPKRPSKKRDLSRELDTIVDRLCIWHTVSLDDLATTEKSQDSSHPKPIDSLRDFCNDVLLPFYSAKLPGQVKSLSRKLGGHEISPQRPKQQSRSTTLAKSSSSSAALSRSKANQPLTKRTLERVLSEDQIRRHASPPILTRSSTVPMTAAVPTLKREPSERPVSRSGLLSKSASFSNREIDLVAHSKAHEAKRRKLDRLAQQKRELEAAINALKRPNRSTVAGAFMDEVEKRQEKSIQISATPRSRRVKERAEHLEPELPPMPKSSRQGQEMTMVPSSTVKTRPRPSLSSSDSIPRSSTTKRAVISAIQETPSRGLESKTSNPLALPRLSESSATSIAATPAPKRTHFPAETDSEVPEPLVDAGLSSFQPQNHTRTASGTKSPLNLRMTRSQRPVLFTPLKKSDVNIEQVFRNAPEIPERAGRMMDRVMGGKGRGLEAGFDTRSDDLEWKTALRRGPETKITMDDGDDGDIYDKLGWNDDFDL</sequence>
<accession>A0A0D2INB8</accession>
<name>A0A0D2INB8_9EURO</name>
<feature type="region of interest" description="Disordered" evidence="2">
    <location>
        <begin position="695"/>
        <end position="822"/>
    </location>
</feature>
<evidence type="ECO:0000313" key="5">
    <source>
        <dbReference type="Proteomes" id="UP000053617"/>
    </source>
</evidence>
<dbReference type="HOGENOM" id="CLU_006240_1_0_1"/>
<keyword evidence="5" id="KW-1185">Reference proteome</keyword>
<feature type="domain" description="DNA replication regulator Sld3 C-terminal" evidence="3">
    <location>
        <begin position="276"/>
        <end position="778"/>
    </location>
</feature>
<dbReference type="STRING" id="1442369.A0A0D2INB8"/>
<feature type="compositionally biased region" description="Low complexity" evidence="2">
    <location>
        <begin position="794"/>
        <end position="807"/>
    </location>
</feature>